<sequence>MTSHSLYLRTGWSRMFGPSLRRLPVLMLALLAVACTPMATTETTTETTPEPQAASDSYRVTGAISYRERMALPADSVVTVSLEDVSLADAPSTRLADVSFTSEGRQVPFDFELVVPRSDLKARHRYAVQARITDPAGRLLWITDTMNSVDPTAAGADLGTLVLVRTAR</sequence>
<dbReference type="Pfam" id="PF09619">
    <property type="entry name" value="YscW"/>
    <property type="match status" value="1"/>
</dbReference>
<evidence type="ECO:0000313" key="3">
    <source>
        <dbReference type="Proteomes" id="UP001269819"/>
    </source>
</evidence>
<keyword evidence="3" id="KW-1185">Reference proteome</keyword>
<accession>A0ABU3VW95</accession>
<dbReference type="PANTHER" id="PTHR38013">
    <property type="entry name" value="GLYCOPROTEIN/POLYSACCHARIDE METABOLISM"/>
    <property type="match status" value="1"/>
</dbReference>
<dbReference type="Proteomes" id="UP001269819">
    <property type="component" value="Unassembled WGS sequence"/>
</dbReference>
<protein>
    <submittedName>
        <fullName evidence="2">YbaY family lipoprotein</fullName>
    </submittedName>
</protein>
<name>A0ABU3VW95_9GAMM</name>
<dbReference type="PANTHER" id="PTHR38013:SF1">
    <property type="entry name" value="GLYCOPROTEIN_POLYSACCHARIDE METABOLISM"/>
    <property type="match status" value="1"/>
</dbReference>
<feature type="chain" id="PRO_5045213751" evidence="1">
    <location>
        <begin position="40"/>
        <end position="168"/>
    </location>
</feature>
<dbReference type="InterPro" id="IPR039366">
    <property type="entry name" value="Pilotin"/>
</dbReference>
<keyword evidence="1" id="KW-0732">Signal</keyword>
<comment type="caution">
    <text evidence="2">The sequence shown here is derived from an EMBL/GenBank/DDBJ whole genome shotgun (WGS) entry which is preliminary data.</text>
</comment>
<dbReference type="RefSeq" id="WP_316973302.1">
    <property type="nucleotide sequence ID" value="NZ_JAWIIJ010000004.1"/>
</dbReference>
<gene>
    <name evidence="2" type="ORF">RYS15_07640</name>
</gene>
<organism evidence="2 3">
    <name type="scientific">Marinobacter xestospongiae</name>
    <dbReference type="NCBI Taxonomy" id="994319"/>
    <lineage>
        <taxon>Bacteria</taxon>
        <taxon>Pseudomonadati</taxon>
        <taxon>Pseudomonadota</taxon>
        <taxon>Gammaproteobacteria</taxon>
        <taxon>Pseudomonadales</taxon>
        <taxon>Marinobacteraceae</taxon>
        <taxon>Marinobacter</taxon>
    </lineage>
</organism>
<feature type="signal peptide" evidence="1">
    <location>
        <begin position="1"/>
        <end position="39"/>
    </location>
</feature>
<proteinExistence type="predicted"/>
<dbReference type="EMBL" id="JAWIIJ010000004">
    <property type="protein sequence ID" value="MDV2078552.1"/>
    <property type="molecule type" value="Genomic_DNA"/>
</dbReference>
<keyword evidence="2" id="KW-0449">Lipoprotein</keyword>
<dbReference type="InterPro" id="IPR053196">
    <property type="entry name" value="Lipoprotein_YbaY-like"/>
</dbReference>
<evidence type="ECO:0000313" key="2">
    <source>
        <dbReference type="EMBL" id="MDV2078552.1"/>
    </source>
</evidence>
<reference evidence="2 3" key="1">
    <citation type="submission" date="2023-10" db="EMBL/GenBank/DDBJ databases">
        <title>Characteristics and mechanism of a salt-tolerant marine origin heterotrophic nitrifying- aerobic denitrifying bacteria Marinobacter xestospongiae HN1.</title>
        <authorList>
            <person name="Qi R."/>
        </authorList>
    </citation>
    <scope>NUCLEOTIDE SEQUENCE [LARGE SCALE GENOMIC DNA]</scope>
    <source>
        <strain evidence="2 3">HN1</strain>
    </source>
</reference>
<evidence type="ECO:0000256" key="1">
    <source>
        <dbReference type="SAM" id="SignalP"/>
    </source>
</evidence>